<evidence type="ECO:0000313" key="2">
    <source>
        <dbReference type="EMBL" id="HIV23967.1"/>
    </source>
</evidence>
<feature type="domain" description="DUF3786" evidence="1">
    <location>
        <begin position="26"/>
        <end position="200"/>
    </location>
</feature>
<proteinExistence type="predicted"/>
<dbReference type="Proteomes" id="UP000886889">
    <property type="component" value="Unassembled WGS sequence"/>
</dbReference>
<protein>
    <submittedName>
        <fullName evidence="2">DUF3786 domain-containing protein</fullName>
    </submittedName>
</protein>
<dbReference type="EMBL" id="DVOS01000070">
    <property type="protein sequence ID" value="HIV23967.1"/>
    <property type="molecule type" value="Genomic_DNA"/>
</dbReference>
<dbReference type="Pfam" id="PF12654">
    <property type="entry name" value="DUF3786"/>
    <property type="match status" value="1"/>
</dbReference>
<dbReference type="AlphaFoldDB" id="A0A9D1T9T7"/>
<sequence length="209" mass="24768">MESNYEKQVYIARELFLGYDQQPLIEKFDLKWDEKFLYTEFLRVSYRIDRKTGEIQEEKEGEETGWEPCLDYNVVMTIYDMLCHSEERPRLSGEWTTLANLQVTGSSPSPDRFTAVTAKKLEGQPEKLRQVLERLGGIRQSVPASADACYEIPLFPFFPVLFQFWDGDEEFPPKITILWDKNSLQFMHFETLYYAMNHLLERIKHLMEL</sequence>
<name>A0A9D1T9T7_9FIRM</name>
<reference evidence="2" key="1">
    <citation type="submission" date="2020-10" db="EMBL/GenBank/DDBJ databases">
        <authorList>
            <person name="Gilroy R."/>
        </authorList>
    </citation>
    <scope>NUCLEOTIDE SEQUENCE</scope>
    <source>
        <strain evidence="2">ChiBcec6-7307</strain>
    </source>
</reference>
<dbReference type="InterPro" id="IPR024264">
    <property type="entry name" value="DUF3786"/>
</dbReference>
<evidence type="ECO:0000313" key="3">
    <source>
        <dbReference type="Proteomes" id="UP000886889"/>
    </source>
</evidence>
<comment type="caution">
    <text evidence="2">The sequence shown here is derived from an EMBL/GenBank/DDBJ whole genome shotgun (WGS) entry which is preliminary data.</text>
</comment>
<evidence type="ECO:0000259" key="1">
    <source>
        <dbReference type="Pfam" id="PF12654"/>
    </source>
</evidence>
<organism evidence="2 3">
    <name type="scientific">Candidatus Merdiplasma excrementigallinarum</name>
    <dbReference type="NCBI Taxonomy" id="2840864"/>
    <lineage>
        <taxon>Bacteria</taxon>
        <taxon>Bacillati</taxon>
        <taxon>Bacillota</taxon>
        <taxon>Clostridia</taxon>
        <taxon>Lachnospirales</taxon>
        <taxon>Lachnospiraceae</taxon>
        <taxon>Lachnospiraceae incertae sedis</taxon>
        <taxon>Candidatus Merdiplasma</taxon>
    </lineage>
</organism>
<reference evidence="2" key="2">
    <citation type="journal article" date="2021" name="PeerJ">
        <title>Extensive microbial diversity within the chicken gut microbiome revealed by metagenomics and culture.</title>
        <authorList>
            <person name="Gilroy R."/>
            <person name="Ravi A."/>
            <person name="Getino M."/>
            <person name="Pursley I."/>
            <person name="Horton D.L."/>
            <person name="Alikhan N.F."/>
            <person name="Baker D."/>
            <person name="Gharbi K."/>
            <person name="Hall N."/>
            <person name="Watson M."/>
            <person name="Adriaenssens E.M."/>
            <person name="Foster-Nyarko E."/>
            <person name="Jarju S."/>
            <person name="Secka A."/>
            <person name="Antonio M."/>
            <person name="Oren A."/>
            <person name="Chaudhuri R.R."/>
            <person name="La Ragione R."/>
            <person name="Hildebrand F."/>
            <person name="Pallen M.J."/>
        </authorList>
    </citation>
    <scope>NUCLEOTIDE SEQUENCE</scope>
    <source>
        <strain evidence="2">ChiBcec6-7307</strain>
    </source>
</reference>
<accession>A0A9D1T9T7</accession>
<gene>
    <name evidence="2" type="ORF">IAC80_08545</name>
</gene>